<evidence type="ECO:0000259" key="6">
    <source>
        <dbReference type="PROSITE" id="PS50109"/>
    </source>
</evidence>
<dbReference type="Pfam" id="PF02518">
    <property type="entry name" value="HATPase_c"/>
    <property type="match status" value="1"/>
</dbReference>
<feature type="domain" description="PAC" evidence="8">
    <location>
        <begin position="113"/>
        <end position="168"/>
    </location>
</feature>
<dbReference type="InterPro" id="IPR036097">
    <property type="entry name" value="HisK_dim/P_sf"/>
</dbReference>
<dbReference type="Pfam" id="PF00512">
    <property type="entry name" value="HisKA"/>
    <property type="match status" value="1"/>
</dbReference>
<dbReference type="InterPro" id="IPR013656">
    <property type="entry name" value="PAS_4"/>
</dbReference>
<dbReference type="PROSITE" id="PS50112">
    <property type="entry name" value="PAS"/>
    <property type="match status" value="3"/>
</dbReference>
<dbReference type="Proteomes" id="UP000184036">
    <property type="component" value="Unassembled WGS sequence"/>
</dbReference>
<dbReference type="NCBIfam" id="TIGR00229">
    <property type="entry name" value="sensory_box"/>
    <property type="match status" value="6"/>
</dbReference>
<keyword evidence="10" id="KW-1185">Reference proteome</keyword>
<dbReference type="Gene3D" id="1.10.287.130">
    <property type="match status" value="1"/>
</dbReference>
<dbReference type="InterPro" id="IPR005467">
    <property type="entry name" value="His_kinase_dom"/>
</dbReference>
<reference evidence="10" key="1">
    <citation type="submission" date="2016-11" db="EMBL/GenBank/DDBJ databases">
        <authorList>
            <person name="Varghese N."/>
            <person name="Submissions S."/>
        </authorList>
    </citation>
    <scope>NUCLEOTIDE SEQUENCE [LARGE SCALE GENOMIC DNA]</scope>
    <source>
        <strain evidence="10">DSM 19741</strain>
    </source>
</reference>
<dbReference type="Pfam" id="PF08448">
    <property type="entry name" value="PAS_4"/>
    <property type="match status" value="3"/>
</dbReference>
<feature type="domain" description="PAS" evidence="7">
    <location>
        <begin position="169"/>
        <end position="239"/>
    </location>
</feature>
<dbReference type="PANTHER" id="PTHR43304:SF1">
    <property type="entry name" value="PAC DOMAIN-CONTAINING PROTEIN"/>
    <property type="match status" value="1"/>
</dbReference>
<dbReference type="PROSITE" id="PS50113">
    <property type="entry name" value="PAC"/>
    <property type="match status" value="6"/>
</dbReference>
<dbReference type="STRING" id="271157.SAMN05444396_10540"/>
<accession>A0A1M5HE61</accession>
<keyword evidence="5" id="KW-0418">Kinase</keyword>
<dbReference type="RefSeq" id="WP_084673506.1">
    <property type="nucleotide sequence ID" value="NZ_FQWE01000005.1"/>
</dbReference>
<dbReference type="InterPro" id="IPR004358">
    <property type="entry name" value="Sig_transdc_His_kin-like_C"/>
</dbReference>
<dbReference type="CDD" id="cd00082">
    <property type="entry name" value="HisKA"/>
    <property type="match status" value="1"/>
</dbReference>
<feature type="domain" description="Histidine kinase" evidence="6">
    <location>
        <begin position="1094"/>
        <end position="1321"/>
    </location>
</feature>
<dbReference type="Gene3D" id="3.30.565.10">
    <property type="entry name" value="Histidine kinase-like ATPase, C-terminal domain"/>
    <property type="match status" value="1"/>
</dbReference>
<proteinExistence type="predicted"/>
<dbReference type="InterPro" id="IPR003661">
    <property type="entry name" value="HisK_dim/P_dom"/>
</dbReference>
<dbReference type="Gene3D" id="3.30.450.20">
    <property type="entry name" value="PAS domain"/>
    <property type="match status" value="8"/>
</dbReference>
<dbReference type="SUPFAM" id="SSF47384">
    <property type="entry name" value="Homodimeric domain of signal transducing histidine kinase"/>
    <property type="match status" value="1"/>
</dbReference>
<evidence type="ECO:0000259" key="8">
    <source>
        <dbReference type="PROSITE" id="PS50113"/>
    </source>
</evidence>
<dbReference type="SUPFAM" id="SSF55874">
    <property type="entry name" value="ATPase domain of HSP90 chaperone/DNA topoisomerase II/histidine kinase"/>
    <property type="match status" value="1"/>
</dbReference>
<dbReference type="SMART" id="SM00388">
    <property type="entry name" value="HisKA"/>
    <property type="match status" value="1"/>
</dbReference>
<dbReference type="EC" id="2.7.13.3" evidence="2"/>
<dbReference type="InterPro" id="IPR013655">
    <property type="entry name" value="PAS_fold_3"/>
</dbReference>
<dbReference type="Pfam" id="PF08447">
    <property type="entry name" value="PAS_3"/>
    <property type="match status" value="4"/>
</dbReference>
<dbReference type="InterPro" id="IPR035965">
    <property type="entry name" value="PAS-like_dom_sf"/>
</dbReference>
<feature type="domain" description="PAC" evidence="8">
    <location>
        <begin position="629"/>
        <end position="685"/>
    </location>
</feature>
<dbReference type="InterPro" id="IPR000014">
    <property type="entry name" value="PAS"/>
</dbReference>
<dbReference type="PROSITE" id="PS50109">
    <property type="entry name" value="HIS_KIN"/>
    <property type="match status" value="1"/>
</dbReference>
<dbReference type="PRINTS" id="PR00344">
    <property type="entry name" value="BCTRLSENSOR"/>
</dbReference>
<dbReference type="SMART" id="SM00387">
    <property type="entry name" value="HATPase_c"/>
    <property type="match status" value="1"/>
</dbReference>
<keyword evidence="4" id="KW-0808">Transferase</keyword>
<dbReference type="InterPro" id="IPR003594">
    <property type="entry name" value="HATPase_dom"/>
</dbReference>
<evidence type="ECO:0000313" key="10">
    <source>
        <dbReference type="Proteomes" id="UP000184036"/>
    </source>
</evidence>
<feature type="domain" description="PAS" evidence="7">
    <location>
        <begin position="815"/>
        <end position="886"/>
    </location>
</feature>
<gene>
    <name evidence="9" type="ORF">SAMN05444396_10540</name>
</gene>
<protein>
    <recommendedName>
        <fullName evidence="2">histidine kinase</fullName>
        <ecNumber evidence="2">2.7.13.3</ecNumber>
    </recommendedName>
</protein>
<dbReference type="PANTHER" id="PTHR43304">
    <property type="entry name" value="PHYTOCHROME-LIKE PROTEIN CPH1"/>
    <property type="match status" value="1"/>
</dbReference>
<sequence>MSTINNTHYFLSGGGEMGELMRNKDWTETPLGHPDHWPSSLRTMVTVVLNNPFGMFIAWGKEYTQIYNDSYRNILGMLKHPHALGARVNESFQEIWVTIQPLLDEAMSGNATGLSDFKLALDRNGSIENCYFDLAYSPIRMENGKVGGVLITVIETTTKRAAEEDLRESEQRFKAMADNIPNLAWMAHANGDLYWSNKKWYEYSGTTFEEMQGRGWQSVYKEEDIAGILEAWNRSLQIGIPFEMIYPIKSASGEFRHFLSRALPVKNSNGEIVNWFGTSTDISEQKETEKALLESKNELEFVIEASKLGTFDYNPQTNKFSTNARLNDWFGFTSNVEIDLSDATSVIIENDRIKVYNAIQKALDYSSGGNYDMVYNIINPVSKQEITLHAKGKVFFDKNNEAFRLNGTVEDITAQTIARKKLEQSENNLRLMILQAPIAISIMRGADYIIEIANKNTLAFWGKTEEEVLNKSIFDVLPELKLQGIKELLDDVCATGIHYATTELPLILNRFGKEDIVYMNFSYEPLFDENSETTGIMSIGFDVTEQVLARKEIEKSEQSIRSLLESAPFPIGVYTGKEMRITLANQSIIDAWGKNTKVIGMLYKDLMPELESQDIYRQISDVFTTGVAFHAKNQRVNIVQDGVLKPFYYNYSFTPLLDSDGEIYGVMNTAADVTALHEAKQKIEESEKRFRDAVHQAPVAMVIFRGKNNIVEMVNEPYLELVNKTEAEFLGKPLFESLVEAEKAVGSIIKNIYETEQPFYGYEFPVTLLRYGKKEVAYFNFVYHPLKEGNEVTGIMAIATDVTANFTAKRALKENEQRLNIVIEASELGVWELDLLTKETKVSDRALEILGLTKQQKVNPDQLISKMHPDDLHIRKAAFKTALKVGTLQYEIRTIVDDVIHWIEAKGKVFYDLENKPVRIIGTLRDVSEEKIIQNQLLEREQKFRLLADSMPQIVWTANPAGELNYFNQAVSNYSGLSRDEIIHRGWSAIVHDDELKENTHKWLEAISTETDFLIEHRFRKSDGTYRWQLSRAIPQRDEEEKITMWVGTSTDIQDQKMFANELEKQVSQRTKELFTKNEDLEKLNKELQSFAYISSHDLQEPLRKIQTFATQIKEVEADNLTEKGKDKFRRMQNAANRMQTLIQDLLAYSRTSVQERIFEKTTLSTIVEEVKEDLEQDLVDKDIAITIINDCAVEVIPFQFRQMLFNLISNSLKFTRENNIPVITIECFSATGSELKNSKLKPDEKYCHIKFKDNGIGFESEYSEKIFEVFQRLHGKEKFDGTGIGLAIVRRIVDNHDGFITASGIINEGATFDIYVPISKTR</sequence>
<evidence type="ECO:0000256" key="3">
    <source>
        <dbReference type="ARBA" id="ARBA00022553"/>
    </source>
</evidence>
<evidence type="ECO:0000256" key="5">
    <source>
        <dbReference type="ARBA" id="ARBA00022777"/>
    </source>
</evidence>
<dbReference type="InterPro" id="IPR036890">
    <property type="entry name" value="HATPase_C_sf"/>
</dbReference>
<dbReference type="InterPro" id="IPR001610">
    <property type="entry name" value="PAC"/>
</dbReference>
<comment type="catalytic activity">
    <reaction evidence="1">
        <text>ATP + protein L-histidine = ADP + protein N-phospho-L-histidine.</text>
        <dbReference type="EC" id="2.7.13.3"/>
    </reaction>
</comment>
<keyword evidence="3" id="KW-0597">Phosphoprotein</keyword>
<evidence type="ECO:0000313" key="9">
    <source>
        <dbReference type="EMBL" id="SHG14168.1"/>
    </source>
</evidence>
<dbReference type="GO" id="GO:0000155">
    <property type="term" value="F:phosphorelay sensor kinase activity"/>
    <property type="evidence" value="ECO:0007669"/>
    <property type="project" value="InterPro"/>
</dbReference>
<feature type="domain" description="PAC" evidence="8">
    <location>
        <begin position="500"/>
        <end position="555"/>
    </location>
</feature>
<feature type="domain" description="PAC" evidence="8">
    <location>
        <begin position="886"/>
        <end position="939"/>
    </location>
</feature>
<feature type="domain" description="PAS" evidence="7">
    <location>
        <begin position="940"/>
        <end position="1010"/>
    </location>
</feature>
<evidence type="ECO:0000256" key="1">
    <source>
        <dbReference type="ARBA" id="ARBA00000085"/>
    </source>
</evidence>
<dbReference type="FunFam" id="3.30.450.20:FF:000099">
    <property type="entry name" value="Sensory box sensor histidine kinase"/>
    <property type="match status" value="2"/>
</dbReference>
<dbReference type="SUPFAM" id="SSF55785">
    <property type="entry name" value="PYP-like sensor domain (PAS domain)"/>
    <property type="match status" value="7"/>
</dbReference>
<evidence type="ECO:0000259" key="7">
    <source>
        <dbReference type="PROSITE" id="PS50112"/>
    </source>
</evidence>
<dbReference type="SMART" id="SM00086">
    <property type="entry name" value="PAC"/>
    <property type="match status" value="7"/>
</dbReference>
<dbReference type="InterPro" id="IPR052162">
    <property type="entry name" value="Sensor_kinase/Photoreceptor"/>
</dbReference>
<dbReference type="CDD" id="cd00130">
    <property type="entry name" value="PAS"/>
    <property type="match status" value="4"/>
</dbReference>
<feature type="domain" description="PAC" evidence="8">
    <location>
        <begin position="1013"/>
        <end position="1065"/>
    </location>
</feature>
<dbReference type="SMART" id="SM00091">
    <property type="entry name" value="PAS"/>
    <property type="match status" value="7"/>
</dbReference>
<organism evidence="9 10">
    <name type="scientific">Flavobacterium segetis</name>
    <dbReference type="NCBI Taxonomy" id="271157"/>
    <lineage>
        <taxon>Bacteria</taxon>
        <taxon>Pseudomonadati</taxon>
        <taxon>Bacteroidota</taxon>
        <taxon>Flavobacteriia</taxon>
        <taxon>Flavobacteriales</taxon>
        <taxon>Flavobacteriaceae</taxon>
        <taxon>Flavobacterium</taxon>
    </lineage>
</organism>
<dbReference type="InterPro" id="IPR000700">
    <property type="entry name" value="PAS-assoc_C"/>
</dbReference>
<dbReference type="EMBL" id="FQWE01000005">
    <property type="protein sequence ID" value="SHG14168.1"/>
    <property type="molecule type" value="Genomic_DNA"/>
</dbReference>
<evidence type="ECO:0000256" key="4">
    <source>
        <dbReference type="ARBA" id="ARBA00022679"/>
    </source>
</evidence>
<evidence type="ECO:0000256" key="2">
    <source>
        <dbReference type="ARBA" id="ARBA00012438"/>
    </source>
</evidence>
<name>A0A1M5HE61_9FLAO</name>
<feature type="domain" description="PAC" evidence="8">
    <location>
        <begin position="242"/>
        <end position="294"/>
    </location>
</feature>